<dbReference type="PANTHER" id="PTHR37418">
    <property type="entry name" value="3-KETO-5-AMINOHEXANOATE CLEAVAGE ENZYME-RELATED"/>
    <property type="match status" value="1"/>
</dbReference>
<dbReference type="RefSeq" id="WP_111417214.1">
    <property type="nucleotide sequence ID" value="NZ_NPEX01000004.1"/>
</dbReference>
<keyword evidence="4" id="KW-0862">Zinc</keyword>
<keyword evidence="6" id="KW-1185">Reference proteome</keyword>
<evidence type="ECO:0000313" key="6">
    <source>
        <dbReference type="Proteomes" id="UP000249130"/>
    </source>
</evidence>
<dbReference type="Gene3D" id="3.20.20.70">
    <property type="entry name" value="Aldolase class I"/>
    <property type="match status" value="1"/>
</dbReference>
<dbReference type="Proteomes" id="UP000249130">
    <property type="component" value="Unassembled WGS sequence"/>
</dbReference>
<protein>
    <submittedName>
        <fullName evidence="5">NADPH:quinone reductase</fullName>
    </submittedName>
</protein>
<evidence type="ECO:0000256" key="4">
    <source>
        <dbReference type="ARBA" id="ARBA00022833"/>
    </source>
</evidence>
<dbReference type="GO" id="GO:0046872">
    <property type="term" value="F:metal ion binding"/>
    <property type="evidence" value="ECO:0007669"/>
    <property type="project" value="UniProtKB-KW"/>
</dbReference>
<keyword evidence="2" id="KW-0808">Transferase</keyword>
<dbReference type="AlphaFoldDB" id="A0A327L7T7"/>
<evidence type="ECO:0000313" key="5">
    <source>
        <dbReference type="EMBL" id="RAI45963.1"/>
    </source>
</evidence>
<comment type="caution">
    <text evidence="5">The sequence shown here is derived from an EMBL/GenBank/DDBJ whole genome shotgun (WGS) entry which is preliminary data.</text>
</comment>
<dbReference type="PANTHER" id="PTHR37418:SF2">
    <property type="entry name" value="3-KETO-5-AMINOHEXANOATE CLEAVAGE ENZYME"/>
    <property type="match status" value="1"/>
</dbReference>
<dbReference type="EMBL" id="NPEX01000004">
    <property type="protein sequence ID" value="RAI45963.1"/>
    <property type="molecule type" value="Genomic_DNA"/>
</dbReference>
<organism evidence="5 6">
    <name type="scientific">Rhodoplanes roseus</name>
    <dbReference type="NCBI Taxonomy" id="29409"/>
    <lineage>
        <taxon>Bacteria</taxon>
        <taxon>Pseudomonadati</taxon>
        <taxon>Pseudomonadota</taxon>
        <taxon>Alphaproteobacteria</taxon>
        <taxon>Hyphomicrobiales</taxon>
        <taxon>Nitrobacteraceae</taxon>
        <taxon>Rhodoplanes</taxon>
    </lineage>
</organism>
<comment type="cofactor">
    <cofactor evidence="1">
        <name>Zn(2+)</name>
        <dbReference type="ChEBI" id="CHEBI:29105"/>
    </cofactor>
</comment>
<accession>A0A327L7T7</accession>
<dbReference type="InterPro" id="IPR013785">
    <property type="entry name" value="Aldolase_TIM"/>
</dbReference>
<keyword evidence="3" id="KW-0479">Metal-binding</keyword>
<evidence type="ECO:0000256" key="1">
    <source>
        <dbReference type="ARBA" id="ARBA00001947"/>
    </source>
</evidence>
<proteinExistence type="predicted"/>
<dbReference type="Pfam" id="PF05853">
    <property type="entry name" value="BKACE"/>
    <property type="match status" value="1"/>
</dbReference>
<dbReference type="OrthoDB" id="9805277at2"/>
<evidence type="ECO:0000256" key="3">
    <source>
        <dbReference type="ARBA" id="ARBA00022723"/>
    </source>
</evidence>
<sequence>MPDTTRSASGKRPVVVTCAITGGGDTVGKHPAIPVTPEQIAVSSLEAARAGAAIVHIHVRDPATGKPSAELAHYAEVVERIRAENQDVVINLTTGAGARFIPSEDDPKVGGPGTTLASPEARVRHIEAVRPDICTLDITTMNFGEFVFVNTPAHLRVMAKRVRAAGATAELECFDTGNIRLALRLIEEGALASPAMVQICLGIPWGAPATVEALLMMRDMLPKGTFWTGFAIGPQEFPMVAQAVLLGGHVRVGLEDNLYIEKGVLAPSNAALVEKAVRIVEALDARPATPDETRALLGIPRSAAVG</sequence>
<reference evidence="5 6" key="1">
    <citation type="submission" date="2017-07" db="EMBL/GenBank/DDBJ databases">
        <title>Draft Genome Sequences of Select Purple Nonsulfur Bacteria.</title>
        <authorList>
            <person name="Lasarre B."/>
            <person name="Mckinlay J.B."/>
        </authorList>
    </citation>
    <scope>NUCLEOTIDE SEQUENCE [LARGE SCALE GENOMIC DNA]</scope>
    <source>
        <strain evidence="5 6">DSM 5909</strain>
    </source>
</reference>
<gene>
    <name evidence="5" type="ORF">CH341_01220</name>
</gene>
<evidence type="ECO:0000256" key="2">
    <source>
        <dbReference type="ARBA" id="ARBA00022679"/>
    </source>
</evidence>
<name>A0A327L7T7_9BRAD</name>
<dbReference type="InterPro" id="IPR008567">
    <property type="entry name" value="BKACE"/>
</dbReference>
<dbReference type="GO" id="GO:0043720">
    <property type="term" value="F:3-keto-5-aminohexanoate cleavage activity"/>
    <property type="evidence" value="ECO:0007669"/>
    <property type="project" value="InterPro"/>
</dbReference>